<dbReference type="EMBL" id="CP162551">
    <property type="protein sequence ID" value="XDI37150.1"/>
    <property type="molecule type" value="Genomic_DNA"/>
</dbReference>
<name>A0AB39BT33_9BACI</name>
<feature type="domain" description="Phospholipid/glycerol acyltransferase" evidence="3">
    <location>
        <begin position="35"/>
        <end position="147"/>
    </location>
</feature>
<dbReference type="RefSeq" id="WP_368504521.1">
    <property type="nucleotide sequence ID" value="NZ_CP162551.1"/>
</dbReference>
<evidence type="ECO:0000256" key="1">
    <source>
        <dbReference type="ARBA" id="ARBA00022679"/>
    </source>
</evidence>
<sequence>MGLYQLGQRISRMYLSSKYKVEIIGEENIPTDGGVLLCSNHISNLDPPLLGAYIKRPIHYMAKQELFEKPILKSLLPKLGAFPVRRGMSDKQALRKGIEYLKQGEMLGLFPEGTRSKDGKLGKGLAGAGFFALRTDAVVMPCAIVGPYEKGEPLKLIYGKPINFEEIRKEKPTADQATQLIMDEIGKLIEAHSSSLM</sequence>
<keyword evidence="1" id="KW-0808">Transferase</keyword>
<proteinExistence type="predicted"/>
<dbReference type="SUPFAM" id="SSF69593">
    <property type="entry name" value="Glycerol-3-phosphate (1)-acyltransferase"/>
    <property type="match status" value="1"/>
</dbReference>
<dbReference type="PANTHER" id="PTHR10434:SF11">
    <property type="entry name" value="1-ACYL-SN-GLYCEROL-3-PHOSPHATE ACYLTRANSFERASE"/>
    <property type="match status" value="1"/>
</dbReference>
<dbReference type="AlphaFoldDB" id="A0AB39BT33"/>
<gene>
    <name evidence="4" type="ORF">AB3N04_02210</name>
</gene>
<accession>A0AB39BT33</accession>
<dbReference type="CDD" id="cd07989">
    <property type="entry name" value="LPLAT_AGPAT-like"/>
    <property type="match status" value="1"/>
</dbReference>
<protein>
    <submittedName>
        <fullName evidence="4">Lysophospholipid acyltransferase family protein</fullName>
    </submittedName>
</protein>
<evidence type="ECO:0000256" key="2">
    <source>
        <dbReference type="ARBA" id="ARBA00023315"/>
    </source>
</evidence>
<evidence type="ECO:0000259" key="3">
    <source>
        <dbReference type="SMART" id="SM00563"/>
    </source>
</evidence>
<evidence type="ECO:0000313" key="4">
    <source>
        <dbReference type="EMBL" id="XDI37150.1"/>
    </source>
</evidence>
<reference evidence="4" key="1">
    <citation type="submission" date="2024-07" db="EMBL/GenBank/DDBJ databases">
        <title>Identification and characteristics of an arsenic-resistant bacterial isolate, which belongs to a novel species.</title>
        <authorList>
            <person name="Juszczyk A."/>
            <person name="Kowalczyk A."/>
            <person name="Was K."/>
            <person name="Kosowicz W."/>
            <person name="Budzyn A."/>
            <person name="Latowski D."/>
        </authorList>
    </citation>
    <scope>NUCLEOTIDE SEQUENCE</scope>
    <source>
        <strain evidence="4">As8PL</strain>
    </source>
</reference>
<keyword evidence="2 4" id="KW-0012">Acyltransferase</keyword>
<dbReference type="GO" id="GO:0006654">
    <property type="term" value="P:phosphatidic acid biosynthetic process"/>
    <property type="evidence" value="ECO:0007669"/>
    <property type="project" value="TreeGrafter"/>
</dbReference>
<dbReference type="SMART" id="SM00563">
    <property type="entry name" value="PlsC"/>
    <property type="match status" value="1"/>
</dbReference>
<dbReference type="GO" id="GO:0003841">
    <property type="term" value="F:1-acylglycerol-3-phosphate O-acyltransferase activity"/>
    <property type="evidence" value="ECO:0007669"/>
    <property type="project" value="TreeGrafter"/>
</dbReference>
<dbReference type="Pfam" id="PF01553">
    <property type="entry name" value="Acyltransferase"/>
    <property type="match status" value="1"/>
</dbReference>
<dbReference type="PANTHER" id="PTHR10434">
    <property type="entry name" value="1-ACYL-SN-GLYCEROL-3-PHOSPHATE ACYLTRANSFERASE"/>
    <property type="match status" value="1"/>
</dbReference>
<dbReference type="InterPro" id="IPR002123">
    <property type="entry name" value="Plipid/glycerol_acylTrfase"/>
</dbReference>
<organism evidence="4">
    <name type="scientific">Alkalihalophilus sp. As8PL</name>
    <dbReference type="NCBI Taxonomy" id="3237103"/>
    <lineage>
        <taxon>Bacteria</taxon>
        <taxon>Bacillati</taxon>
        <taxon>Bacillota</taxon>
        <taxon>Bacilli</taxon>
        <taxon>Bacillales</taxon>
        <taxon>Bacillaceae</taxon>
        <taxon>Alkalihalophilus</taxon>
    </lineage>
</organism>